<accession>F8NW12</accession>
<protein>
    <recommendedName>
        <fullName evidence="3">Retrotransposon gag domain-containing protein</fullName>
    </recommendedName>
</protein>
<dbReference type="AlphaFoldDB" id="F8NW12"/>
<dbReference type="HOGENOM" id="CLU_039965_0_0_1"/>
<dbReference type="KEGG" id="sla:SERLADRAFT_438547"/>
<organism>
    <name type="scientific">Serpula lacrymans var. lacrymans (strain S7.9)</name>
    <name type="common">Dry rot fungus</name>
    <dbReference type="NCBI Taxonomy" id="578457"/>
    <lineage>
        <taxon>Eukaryota</taxon>
        <taxon>Fungi</taxon>
        <taxon>Dikarya</taxon>
        <taxon>Basidiomycota</taxon>
        <taxon>Agaricomycotina</taxon>
        <taxon>Agaricomycetes</taxon>
        <taxon>Agaricomycetidae</taxon>
        <taxon>Boletales</taxon>
        <taxon>Coniophorineae</taxon>
        <taxon>Serpulaceae</taxon>
        <taxon>Serpula</taxon>
    </lineage>
</organism>
<gene>
    <name evidence="2" type="ORF">SERLADRAFT_438547</name>
</gene>
<dbReference type="EMBL" id="GL945434">
    <property type="protein sequence ID" value="EGO24946.1"/>
    <property type="molecule type" value="Genomic_DNA"/>
</dbReference>
<feature type="compositionally biased region" description="Pro residues" evidence="1">
    <location>
        <begin position="313"/>
        <end position="330"/>
    </location>
</feature>
<reference evidence="2" key="1">
    <citation type="submission" date="2011-04" db="EMBL/GenBank/DDBJ databases">
        <title>Evolution of plant cell wall degrading machinery underlies the functional diversity of forest fungi.</title>
        <authorList>
            <consortium name="US DOE Joint Genome Institute (JGI-PGF)"/>
            <person name="Eastwood D.C."/>
            <person name="Floudas D."/>
            <person name="Binder M."/>
            <person name="Majcherczyk A."/>
            <person name="Schneider P."/>
            <person name="Aerts A."/>
            <person name="Asiegbu F.O."/>
            <person name="Baker S.E."/>
            <person name="Barry K."/>
            <person name="Bendiksby M."/>
            <person name="Blumentritt M."/>
            <person name="Coutinho P.M."/>
            <person name="Cullen D."/>
            <person name="Cullen D."/>
            <person name="Gathman A."/>
            <person name="Goodell B."/>
            <person name="Henrissat B."/>
            <person name="Ihrmark K."/>
            <person name="Kauserud H."/>
            <person name="Kohler A."/>
            <person name="LaButti K."/>
            <person name="Lapidus A."/>
            <person name="Lavin J.L."/>
            <person name="Lee Y.-H."/>
            <person name="Lindquist E."/>
            <person name="Lilly W."/>
            <person name="Lucas S."/>
            <person name="Morin E."/>
            <person name="Murat C."/>
            <person name="Oguiza J.A."/>
            <person name="Park J."/>
            <person name="Pisabarro A.G."/>
            <person name="Riley R."/>
            <person name="Rosling A."/>
            <person name="Salamov A."/>
            <person name="Schmidt O."/>
            <person name="Schmutz J."/>
            <person name="Skrede I."/>
            <person name="Stenlid J."/>
            <person name="Wiebenga A."/>
            <person name="Xie X."/>
            <person name="Kues U."/>
            <person name="Hibbett D.S."/>
            <person name="Hoffmeister D."/>
            <person name="Hogberg N."/>
            <person name="Martin F."/>
            <person name="Grigoriev I.V."/>
            <person name="Watkinson S.C."/>
        </authorList>
    </citation>
    <scope>NUCLEOTIDE SEQUENCE</scope>
    <source>
        <strain evidence="2">S7.9</strain>
    </source>
</reference>
<proteinExistence type="predicted"/>
<evidence type="ECO:0000256" key="1">
    <source>
        <dbReference type="SAM" id="MobiDB-lite"/>
    </source>
</evidence>
<dbReference type="OrthoDB" id="2681631at2759"/>
<feature type="region of interest" description="Disordered" evidence="1">
    <location>
        <begin position="296"/>
        <end position="337"/>
    </location>
</feature>
<sequence length="519" mass="59771">MDPLPTHSDAETEYYKDSSAASSLISELEELVLAVDNLAFEISQLCQYVALTRGRICSCLNLLLGIRSSIQRIVQKSSKLLKPSRINIYVIASFNPIPLERLFNRIRIYETDLIKFYQEIPFFFDLPLAPEQNNAFNPQDYLKTGVHVLVVTPFCRNAIQRIVACISQFCRLVFKIGHEILEGRDWEQEQRQIRNVCQLFREYQNYAKEVFNLAIRHPTDRFIVTEINTKRNFSYIPPVSLLIQGNILIERSPSPDEATSNLDSNFTTSSQVERDLEEEENIFGFTSTDWMFSEYQNPKPSIEPEAPPRQTLPLPPTCPPPPPPPIPPKPSSMSNPTQLHGKVTLAAEPFEFKGEKEQFIAWHQALQLYLTAYASYFPDEKMKLIYLLSKISNQGTSTVKAWKENVLTKALNTTTPVWPTLSAVLTDLAQVFGNPNKRSQAVNGIETYKQENKHCNKFFSHFMTLMDKADMMRPLNHILKKNLHSCICDFVIIQKDLPKMFAEWKTQAYAWEARREEFQ</sequence>
<dbReference type="Proteomes" id="UP000008064">
    <property type="component" value="Unassembled WGS sequence"/>
</dbReference>
<evidence type="ECO:0008006" key="3">
    <source>
        <dbReference type="Google" id="ProtNLM"/>
    </source>
</evidence>
<dbReference type="RefSeq" id="XP_007318965.1">
    <property type="nucleotide sequence ID" value="XM_007318903.1"/>
</dbReference>
<dbReference type="GeneID" id="18815041"/>
<evidence type="ECO:0000313" key="2">
    <source>
        <dbReference type="EMBL" id="EGO24946.1"/>
    </source>
</evidence>
<name>F8NW12_SERL9</name>